<protein>
    <recommendedName>
        <fullName evidence="2">Enhancer of polycomb-like N-terminal domain-containing protein</fullName>
    </recommendedName>
</protein>
<evidence type="ECO:0000313" key="4">
    <source>
        <dbReference type="Proteomes" id="UP000297245"/>
    </source>
</evidence>
<name>A0A4V4HI98_DENBC</name>
<feature type="compositionally biased region" description="Basic residues" evidence="1">
    <location>
        <begin position="12"/>
        <end position="23"/>
    </location>
</feature>
<feature type="region of interest" description="Disordered" evidence="1">
    <location>
        <begin position="387"/>
        <end position="422"/>
    </location>
</feature>
<feature type="region of interest" description="Disordered" evidence="1">
    <location>
        <begin position="1062"/>
        <end position="1092"/>
    </location>
</feature>
<feature type="compositionally biased region" description="Basic and acidic residues" evidence="1">
    <location>
        <begin position="175"/>
        <end position="184"/>
    </location>
</feature>
<feature type="compositionally biased region" description="Low complexity" evidence="1">
    <location>
        <begin position="639"/>
        <end position="666"/>
    </location>
</feature>
<feature type="compositionally biased region" description="Low complexity" evidence="1">
    <location>
        <begin position="693"/>
        <end position="723"/>
    </location>
</feature>
<feature type="compositionally biased region" description="Low complexity" evidence="1">
    <location>
        <begin position="895"/>
        <end position="919"/>
    </location>
</feature>
<dbReference type="Proteomes" id="UP000297245">
    <property type="component" value="Unassembled WGS sequence"/>
</dbReference>
<feature type="region of interest" description="Disordered" evidence="1">
    <location>
        <begin position="1026"/>
        <end position="1045"/>
    </location>
</feature>
<evidence type="ECO:0000313" key="3">
    <source>
        <dbReference type="EMBL" id="THV05756.1"/>
    </source>
</evidence>
<feature type="compositionally biased region" description="Polar residues" evidence="1">
    <location>
        <begin position="1074"/>
        <end position="1092"/>
    </location>
</feature>
<evidence type="ECO:0000256" key="1">
    <source>
        <dbReference type="SAM" id="MobiDB-lite"/>
    </source>
</evidence>
<dbReference type="PANTHER" id="PTHR24216">
    <property type="entry name" value="PAXILLIN-RELATED"/>
    <property type="match status" value="1"/>
</dbReference>
<feature type="compositionally biased region" description="Basic and acidic residues" evidence="1">
    <location>
        <begin position="410"/>
        <end position="422"/>
    </location>
</feature>
<feature type="region of interest" description="Disordered" evidence="1">
    <location>
        <begin position="468"/>
        <end position="538"/>
    </location>
</feature>
<dbReference type="PANTHER" id="PTHR24216:SF65">
    <property type="entry name" value="PAXILLIN-LIKE PROTEIN 1"/>
    <property type="match status" value="1"/>
</dbReference>
<dbReference type="InterPro" id="IPR019542">
    <property type="entry name" value="Enhancer_polycomb-like_N"/>
</dbReference>
<feature type="compositionally biased region" description="Polar residues" evidence="1">
    <location>
        <begin position="920"/>
        <end position="929"/>
    </location>
</feature>
<reference evidence="3 4" key="1">
    <citation type="journal article" date="2019" name="Nat. Ecol. Evol.">
        <title>Megaphylogeny resolves global patterns of mushroom evolution.</title>
        <authorList>
            <person name="Varga T."/>
            <person name="Krizsan K."/>
            <person name="Foldi C."/>
            <person name="Dima B."/>
            <person name="Sanchez-Garcia M."/>
            <person name="Sanchez-Ramirez S."/>
            <person name="Szollosi G.J."/>
            <person name="Szarkandi J.G."/>
            <person name="Papp V."/>
            <person name="Albert L."/>
            <person name="Andreopoulos W."/>
            <person name="Angelini C."/>
            <person name="Antonin V."/>
            <person name="Barry K.W."/>
            <person name="Bougher N.L."/>
            <person name="Buchanan P."/>
            <person name="Buyck B."/>
            <person name="Bense V."/>
            <person name="Catcheside P."/>
            <person name="Chovatia M."/>
            <person name="Cooper J."/>
            <person name="Damon W."/>
            <person name="Desjardin D."/>
            <person name="Finy P."/>
            <person name="Geml J."/>
            <person name="Haridas S."/>
            <person name="Hughes K."/>
            <person name="Justo A."/>
            <person name="Karasinski D."/>
            <person name="Kautmanova I."/>
            <person name="Kiss B."/>
            <person name="Kocsube S."/>
            <person name="Kotiranta H."/>
            <person name="LaButti K.M."/>
            <person name="Lechner B.E."/>
            <person name="Liimatainen K."/>
            <person name="Lipzen A."/>
            <person name="Lukacs Z."/>
            <person name="Mihaltcheva S."/>
            <person name="Morgado L.N."/>
            <person name="Niskanen T."/>
            <person name="Noordeloos M.E."/>
            <person name="Ohm R.A."/>
            <person name="Ortiz-Santana B."/>
            <person name="Ovrebo C."/>
            <person name="Racz N."/>
            <person name="Riley R."/>
            <person name="Savchenko A."/>
            <person name="Shiryaev A."/>
            <person name="Soop K."/>
            <person name="Spirin V."/>
            <person name="Szebenyi C."/>
            <person name="Tomsovsky M."/>
            <person name="Tulloss R.E."/>
            <person name="Uehling J."/>
            <person name="Grigoriev I.V."/>
            <person name="Vagvolgyi C."/>
            <person name="Papp T."/>
            <person name="Martin F.M."/>
            <person name="Miettinen O."/>
            <person name="Hibbett D.S."/>
            <person name="Nagy L.G."/>
        </authorList>
    </citation>
    <scope>NUCLEOTIDE SEQUENCE [LARGE SCALE GENOMIC DNA]</scope>
    <source>
        <strain evidence="3 4">CBS 962.96</strain>
    </source>
</reference>
<gene>
    <name evidence="3" type="ORF">K435DRAFT_834639</name>
</gene>
<dbReference type="AlphaFoldDB" id="A0A4V4HI98"/>
<accession>A0A4V4HI98</accession>
<feature type="compositionally biased region" description="Low complexity" evidence="1">
    <location>
        <begin position="1000"/>
        <end position="1019"/>
    </location>
</feature>
<feature type="compositionally biased region" description="Basic residues" evidence="1">
    <location>
        <begin position="488"/>
        <end position="498"/>
    </location>
</feature>
<proteinExistence type="predicted"/>
<feature type="region of interest" description="Disordered" evidence="1">
    <location>
        <begin position="996"/>
        <end position="1019"/>
    </location>
</feature>
<feature type="domain" description="Enhancer of polycomb-like N-terminal" evidence="2">
    <location>
        <begin position="12"/>
        <end position="203"/>
    </location>
</feature>
<dbReference type="EMBL" id="ML179047">
    <property type="protein sequence ID" value="THV05756.1"/>
    <property type="molecule type" value="Genomic_DNA"/>
</dbReference>
<sequence>MPRHNPASSTTRNHRISNKTRLKVIRGDIESDGIIPADEDEKDRWQQNVSGVDNKEVNEHHLQLVLSEASLRSSSSGSGKEDKVSYIPTPDSNGVVSNHEVLYPSNRWKDPQSYVHSSLTVEESASAALSGGFTYLMDERDKEWLDKNNEEARGEGTSASVKRSSSPSSSSAKGKGKETEEQHAEPVSMSEDEFELVMGLFEKIAHENTEYLYHALANGMPFPPFSDYEPTFSSPLPPSTFAIFHSPPWVPPPHQLVSIARSVYPYWKERRLERSGHRIVPILNFDEEDTLNESYVCFRRLETKALRKTRVQQVSYADKLVRLQSELGSALDLAKAVLLREQTKLENMTQSKAVWGLRTDLVNLKSRNPDKEDEALLFDKERVAKKKKSEASAKTATKSERSQTPAQELRSLRSDNKTPETRAREIQQMVESIVAKQKEEDSQWENVLDAGFVNPYVPHHTKLFKSNSNLKASSPALSSSSDSDARSTRRPLRRRVGRGGRSYVDRRLTIRLPPSVPKPSRHRVLVDSDDEQSGDAEAMDVDEEVDEETDRRLAERWRFDVDDSPAVGLGGPEDQDRMLVDDYDVKYLKQSMSLLQEEDFRQLLTDPTVFKTGSDGKPEPVVPFRLGFQPPAVPMKKAPSTSSTPSSSTVQPSSMARNAATATTPSTPTPTPISMLQRHPESVPRISGNGGLPSRTTSTASSPSLPQPVQAVPSQSSSSQQQPRPVPNGIHRPAMTMPHVDASKAMSPPSQRMSTPTVNGTSNVSPDVQMQSLSGGGDTTNGTQNQLISRPQSQQSQRQAATASPHPQQQSPPHRTTTPNTTNATTNSTTPNSTPITRPVVNGHVHHPYSSSPLTASTPSSVQAYAIPYSHLSGGYGVGLPSRQMTPSLKTASSNNGLNTTVVGTNGGTPAPSATPTPNQNSTQTAHVPSSQELNVLQQLHQMQLRQASYMQNLQGLQGIQGLQGLNLQSLGTYNVQALQSLQGLQNMGVKLPIARHSHQQQGGQQQHQQGGQGQTQQQLLQLQQQHAQLVHQQPHQGVHAGGQQGVGQWVQGQVAGRATGTNLYPGNLGAGGQVSSPQQALRQQQMSSKAA</sequence>
<feature type="compositionally biased region" description="Low complexity" evidence="1">
    <location>
        <begin position="468"/>
        <end position="482"/>
    </location>
</feature>
<feature type="compositionally biased region" description="Acidic residues" evidence="1">
    <location>
        <begin position="527"/>
        <end position="538"/>
    </location>
</feature>
<evidence type="ECO:0000259" key="2">
    <source>
        <dbReference type="Pfam" id="PF10513"/>
    </source>
</evidence>
<feature type="compositionally biased region" description="Low complexity" evidence="1">
    <location>
        <begin position="1026"/>
        <end position="1039"/>
    </location>
</feature>
<organism evidence="3 4">
    <name type="scientific">Dendrothele bispora (strain CBS 962.96)</name>
    <dbReference type="NCBI Taxonomy" id="1314807"/>
    <lineage>
        <taxon>Eukaryota</taxon>
        <taxon>Fungi</taxon>
        <taxon>Dikarya</taxon>
        <taxon>Basidiomycota</taxon>
        <taxon>Agaricomycotina</taxon>
        <taxon>Agaricomycetes</taxon>
        <taxon>Agaricomycetidae</taxon>
        <taxon>Agaricales</taxon>
        <taxon>Agaricales incertae sedis</taxon>
        <taxon>Dendrothele</taxon>
    </lineage>
</organism>
<feature type="region of interest" description="Disordered" evidence="1">
    <location>
        <begin position="1"/>
        <end position="23"/>
    </location>
</feature>
<keyword evidence="4" id="KW-1185">Reference proteome</keyword>
<feature type="region of interest" description="Disordered" evidence="1">
    <location>
        <begin position="887"/>
        <end position="929"/>
    </location>
</feature>
<dbReference type="Pfam" id="PF10513">
    <property type="entry name" value="EPL1"/>
    <property type="match status" value="1"/>
</dbReference>
<feature type="compositionally biased region" description="Low complexity" evidence="1">
    <location>
        <begin position="158"/>
        <end position="173"/>
    </location>
</feature>
<feature type="compositionally biased region" description="Low complexity" evidence="1">
    <location>
        <begin position="780"/>
        <end position="839"/>
    </location>
</feature>
<feature type="region of interest" description="Disordered" evidence="1">
    <location>
        <begin position="610"/>
        <end position="858"/>
    </location>
</feature>
<feature type="compositionally biased region" description="Polar residues" evidence="1">
    <location>
        <begin position="748"/>
        <end position="773"/>
    </location>
</feature>
<feature type="region of interest" description="Disordered" evidence="1">
    <location>
        <begin position="68"/>
        <end position="92"/>
    </location>
</feature>
<feature type="region of interest" description="Disordered" evidence="1">
    <location>
        <begin position="150"/>
        <end position="190"/>
    </location>
</feature>
<dbReference type="OrthoDB" id="435275at2759"/>
<feature type="compositionally biased region" description="Low complexity" evidence="1">
    <location>
        <begin position="68"/>
        <end position="78"/>
    </location>
</feature>
<feature type="compositionally biased region" description="Polar residues" evidence="1">
    <location>
        <begin position="1"/>
        <end position="11"/>
    </location>
</feature>